<evidence type="ECO:0000313" key="3">
    <source>
        <dbReference type="Proteomes" id="UP000297595"/>
    </source>
</evidence>
<reference evidence="2 3" key="1">
    <citation type="submission" date="2019-03" db="EMBL/GenBank/DDBJ databases">
        <title>Nematode-trapping fungi genome.</title>
        <authorList>
            <person name="Vidal-Diez De Ulzurrun G."/>
        </authorList>
    </citation>
    <scope>NUCLEOTIDE SEQUENCE [LARGE SCALE GENOMIC DNA]</scope>
    <source>
        <strain evidence="2 3">TWF154</strain>
    </source>
</reference>
<feature type="compositionally biased region" description="Basic and acidic residues" evidence="1">
    <location>
        <begin position="114"/>
        <end position="125"/>
    </location>
</feature>
<name>A0A7C8KG68_ORBOL</name>
<dbReference type="Proteomes" id="UP000297595">
    <property type="component" value="Unassembled WGS sequence"/>
</dbReference>
<feature type="region of interest" description="Disordered" evidence="1">
    <location>
        <begin position="77"/>
        <end position="125"/>
    </location>
</feature>
<comment type="caution">
    <text evidence="2">The sequence shown here is derived from an EMBL/GenBank/DDBJ whole genome shotgun (WGS) entry which is preliminary data.</text>
</comment>
<dbReference type="EMBL" id="SOZJ01000001">
    <property type="protein sequence ID" value="TGJ73976.1"/>
    <property type="molecule type" value="Genomic_DNA"/>
</dbReference>
<protein>
    <submittedName>
        <fullName evidence="2">Uncharacterized protein</fullName>
    </submittedName>
</protein>
<gene>
    <name evidence="2" type="ORF">EYR41_001034</name>
</gene>
<organism evidence="2 3">
    <name type="scientific">Orbilia oligospora</name>
    <name type="common">Nematode-trapping fungus</name>
    <name type="synonym">Arthrobotrys oligospora</name>
    <dbReference type="NCBI Taxonomy" id="2813651"/>
    <lineage>
        <taxon>Eukaryota</taxon>
        <taxon>Fungi</taxon>
        <taxon>Dikarya</taxon>
        <taxon>Ascomycota</taxon>
        <taxon>Pezizomycotina</taxon>
        <taxon>Orbiliomycetes</taxon>
        <taxon>Orbiliales</taxon>
        <taxon>Orbiliaceae</taxon>
        <taxon>Orbilia</taxon>
    </lineage>
</organism>
<accession>A0A7C8KG68</accession>
<sequence length="125" mass="13909">MVAAWPFLYDNDGGFAYAPLDRQLSPWLHLADKMFRIDRSMYPVTPIEPALCMPDGKERGKKRTSAFSQTTVASSMAVQFNRANSPPEDSRKKHTAEIPPLSSSLQSISALPALRKESLEGKNNQ</sequence>
<feature type="compositionally biased region" description="Low complexity" evidence="1">
    <location>
        <begin position="98"/>
        <end position="113"/>
    </location>
</feature>
<evidence type="ECO:0000256" key="1">
    <source>
        <dbReference type="SAM" id="MobiDB-lite"/>
    </source>
</evidence>
<proteinExistence type="predicted"/>
<feature type="region of interest" description="Disordered" evidence="1">
    <location>
        <begin position="53"/>
        <end position="72"/>
    </location>
</feature>
<evidence type="ECO:0000313" key="2">
    <source>
        <dbReference type="EMBL" id="TGJ73976.1"/>
    </source>
</evidence>
<dbReference type="AlphaFoldDB" id="A0A7C8KG68"/>